<proteinExistence type="predicted"/>
<organism evidence="2">
    <name type="scientific">Arion vulgaris</name>
    <dbReference type="NCBI Taxonomy" id="1028688"/>
    <lineage>
        <taxon>Eukaryota</taxon>
        <taxon>Metazoa</taxon>
        <taxon>Spiralia</taxon>
        <taxon>Lophotrochozoa</taxon>
        <taxon>Mollusca</taxon>
        <taxon>Gastropoda</taxon>
        <taxon>Heterobranchia</taxon>
        <taxon>Euthyneura</taxon>
        <taxon>Panpulmonata</taxon>
        <taxon>Eupulmonata</taxon>
        <taxon>Stylommatophora</taxon>
        <taxon>Helicina</taxon>
        <taxon>Arionoidea</taxon>
        <taxon>Arionidae</taxon>
        <taxon>Arion</taxon>
    </lineage>
</organism>
<protein>
    <submittedName>
        <fullName evidence="2">Uncharacterized protein</fullName>
    </submittedName>
</protein>
<reference evidence="2" key="1">
    <citation type="submission" date="2014-12" db="EMBL/GenBank/DDBJ databases">
        <title>Insight into the proteome of Arion vulgaris.</title>
        <authorList>
            <person name="Aradska J."/>
            <person name="Bulat T."/>
            <person name="Smidak R."/>
            <person name="Sarate P."/>
            <person name="Gangsoo J."/>
            <person name="Sialana F."/>
            <person name="Bilban M."/>
            <person name="Lubec G."/>
        </authorList>
    </citation>
    <scope>NUCLEOTIDE SEQUENCE</scope>
    <source>
        <tissue evidence="2">Skin</tissue>
    </source>
</reference>
<accession>A0A0B6Z2S9</accession>
<evidence type="ECO:0000313" key="1">
    <source>
        <dbReference type="EMBL" id="CEK61964.1"/>
    </source>
</evidence>
<sequence length="58" mass="6888">MTSLYHLPVRSEMSPSSRKEDRRWFHCIYRGVYFTRASSTEKDISAIIAHDKFNSFKC</sequence>
<name>A0A0B6Z2S9_9EUPU</name>
<evidence type="ECO:0000313" key="2">
    <source>
        <dbReference type="EMBL" id="CEK61965.1"/>
    </source>
</evidence>
<dbReference type="EMBL" id="HACG01015099">
    <property type="protein sequence ID" value="CEK61964.1"/>
    <property type="molecule type" value="Transcribed_RNA"/>
</dbReference>
<gene>
    <name evidence="2" type="primary">ORF43792</name>
    <name evidence="1" type="synonym">ORF43791</name>
</gene>
<dbReference type="EMBL" id="HACG01015100">
    <property type="protein sequence ID" value="CEK61965.1"/>
    <property type="molecule type" value="Transcribed_RNA"/>
</dbReference>
<dbReference type="AlphaFoldDB" id="A0A0B6Z2S9"/>